<dbReference type="Pfam" id="PF05119">
    <property type="entry name" value="Terminase_4"/>
    <property type="match status" value="1"/>
</dbReference>
<protein>
    <submittedName>
        <fullName evidence="2">Terminase</fullName>
    </submittedName>
</protein>
<evidence type="ECO:0000313" key="2">
    <source>
        <dbReference type="EMBL" id="GLS27745.1"/>
    </source>
</evidence>
<dbReference type="RefSeq" id="WP_232593490.1">
    <property type="nucleotide sequence ID" value="NZ_BSPD01000087.1"/>
</dbReference>
<evidence type="ECO:0000256" key="1">
    <source>
        <dbReference type="SAM" id="MobiDB-lite"/>
    </source>
</evidence>
<gene>
    <name evidence="2" type="ORF">GCM10007877_34640</name>
</gene>
<proteinExistence type="predicted"/>
<dbReference type="NCBIfam" id="TIGR01558">
    <property type="entry name" value="sm_term_P27"/>
    <property type="match status" value="1"/>
</dbReference>
<dbReference type="AlphaFoldDB" id="A0AA37TDG6"/>
<keyword evidence="3" id="KW-1185">Reference proteome</keyword>
<comment type="caution">
    <text evidence="2">The sequence shown here is derived from an EMBL/GenBank/DDBJ whole genome shotgun (WGS) entry which is preliminary data.</text>
</comment>
<dbReference type="EMBL" id="BSPD01000087">
    <property type="protein sequence ID" value="GLS27745.1"/>
    <property type="molecule type" value="Genomic_DNA"/>
</dbReference>
<feature type="compositionally biased region" description="Pro residues" evidence="1">
    <location>
        <begin position="1"/>
        <end position="10"/>
    </location>
</feature>
<dbReference type="InterPro" id="IPR006448">
    <property type="entry name" value="Phage_term_ssu_P27"/>
</dbReference>
<evidence type="ECO:0000313" key="3">
    <source>
        <dbReference type="Proteomes" id="UP001156870"/>
    </source>
</evidence>
<name>A0AA37TDG6_9GAMM</name>
<feature type="region of interest" description="Disordered" evidence="1">
    <location>
        <begin position="1"/>
        <end position="38"/>
    </location>
</feature>
<organism evidence="2 3">
    <name type="scientific">Marinibactrum halimedae</name>
    <dbReference type="NCBI Taxonomy" id="1444977"/>
    <lineage>
        <taxon>Bacteria</taxon>
        <taxon>Pseudomonadati</taxon>
        <taxon>Pseudomonadota</taxon>
        <taxon>Gammaproteobacteria</taxon>
        <taxon>Cellvibrionales</taxon>
        <taxon>Cellvibrionaceae</taxon>
        <taxon>Marinibactrum</taxon>
    </lineage>
</organism>
<sequence length="154" mass="16975">MPTVGRPPKPTAVKELEGNPGKRPLNEDEPKYDIIRNADPPKTLNEEAAEYWCHYAPLLGSRGVLTVADLHNLEVFCQSYADFQAAERLVIEHGMLVEGASGLKKNPALTIKNEAAARMQRFGAALGLDPSSRSRIQAPKNPEEENEFLKLLNA</sequence>
<feature type="compositionally biased region" description="Basic and acidic residues" evidence="1">
    <location>
        <begin position="24"/>
        <end position="36"/>
    </location>
</feature>
<dbReference type="Proteomes" id="UP001156870">
    <property type="component" value="Unassembled WGS sequence"/>
</dbReference>
<accession>A0AA37TDG6</accession>
<reference evidence="2 3" key="1">
    <citation type="journal article" date="2014" name="Int. J. Syst. Evol. Microbiol.">
        <title>Complete genome sequence of Corynebacterium casei LMG S-19264T (=DSM 44701T), isolated from a smear-ripened cheese.</title>
        <authorList>
            <consortium name="US DOE Joint Genome Institute (JGI-PGF)"/>
            <person name="Walter F."/>
            <person name="Albersmeier A."/>
            <person name="Kalinowski J."/>
            <person name="Ruckert C."/>
        </authorList>
    </citation>
    <scope>NUCLEOTIDE SEQUENCE [LARGE SCALE GENOMIC DNA]</scope>
    <source>
        <strain evidence="2 3">NBRC 110095</strain>
    </source>
</reference>